<evidence type="ECO:0000313" key="2">
    <source>
        <dbReference type="Proteomes" id="UP000001947"/>
    </source>
</evidence>
<organism evidence="1 2">
    <name type="scientific">Saccharophagus degradans (strain 2-40 / ATCC 43961 / DSM 17024)</name>
    <dbReference type="NCBI Taxonomy" id="203122"/>
    <lineage>
        <taxon>Bacteria</taxon>
        <taxon>Pseudomonadati</taxon>
        <taxon>Pseudomonadota</taxon>
        <taxon>Gammaproteobacteria</taxon>
        <taxon>Cellvibrionales</taxon>
        <taxon>Cellvibrionaceae</taxon>
        <taxon>Saccharophagus</taxon>
    </lineage>
</organism>
<name>Q21E50_SACD2</name>
<evidence type="ECO:0000313" key="1">
    <source>
        <dbReference type="EMBL" id="ABD83029.1"/>
    </source>
</evidence>
<dbReference type="HOGENOM" id="CLU_1538956_0_0_6"/>
<dbReference type="STRING" id="203122.Sde_3774"/>
<dbReference type="Proteomes" id="UP000001947">
    <property type="component" value="Chromosome"/>
</dbReference>
<dbReference type="OrthoDB" id="6197633at2"/>
<proteinExistence type="predicted"/>
<reference evidence="1 2" key="1">
    <citation type="journal article" date="2008" name="PLoS Genet.">
        <title>Complete genome sequence of the complex carbohydrate-degrading marine bacterium, Saccharophagus degradans strain 2-40 T.</title>
        <authorList>
            <person name="Weiner R.M."/>
            <person name="Taylor L.E.II."/>
            <person name="Henrissat B."/>
            <person name="Hauser L."/>
            <person name="Land M."/>
            <person name="Coutinho P.M."/>
            <person name="Rancurel C."/>
            <person name="Saunders E.H."/>
            <person name="Longmire A.G."/>
            <person name="Zhang H."/>
            <person name="Bayer E.A."/>
            <person name="Gilbert H.J."/>
            <person name="Larimer F."/>
            <person name="Zhulin I.B."/>
            <person name="Ekborg N.A."/>
            <person name="Lamed R."/>
            <person name="Richardson P.M."/>
            <person name="Borovok I."/>
            <person name="Hutcheson S."/>
        </authorList>
    </citation>
    <scope>NUCLEOTIDE SEQUENCE [LARGE SCALE GENOMIC DNA]</scope>
    <source>
        <strain evidence="2">2-40 / ATCC 43961 / DSM 17024</strain>
    </source>
</reference>
<sequence length="174" mass="19905">MWKKEPIYELNDPVTKISDHRNLPIGCEVLASFKRSESSCIIFTKNNGFLSILDMTDRIKKDGTPVYICAQTDVTFKFLDWFPRALNDFVRPPAEGGLHAGAMITQDEDVEGEMLCIVRISIPSGYEVMNRSRCNWGFLESNTFMEQSVEFEDDVLFDGGMLKWMESGEWKALI</sequence>
<dbReference type="EMBL" id="CP000282">
    <property type="protein sequence ID" value="ABD83029.1"/>
    <property type="molecule type" value="Genomic_DNA"/>
</dbReference>
<dbReference type="eggNOG" id="ENOG50336VY">
    <property type="taxonomic scope" value="Bacteria"/>
</dbReference>
<keyword evidence="2" id="KW-1185">Reference proteome</keyword>
<gene>
    <name evidence="1" type="ordered locus">Sde_3774</name>
</gene>
<dbReference type="AlphaFoldDB" id="Q21E50"/>
<accession>Q21E50</accession>
<protein>
    <submittedName>
        <fullName evidence="1">Uncharacterized protein</fullName>
    </submittedName>
</protein>
<dbReference type="KEGG" id="sde:Sde_3774"/>